<accession>A0AAD7G0V3</accession>
<gene>
    <name evidence="2" type="ORF">B0H17DRAFT_1213975</name>
</gene>
<sequence length="123" mass="13283">MPCLTLIPPAFIAAAHQASALVTVVQQTSAAIAAAPVHDPLWVQGILLTPDQLGVQFPPGLGEDLLWQVVCIGREPGLYASVNGVPNQSHKKKKSRAEALTFYHICYGKGKVEKWNEVPEDDD</sequence>
<evidence type="ECO:0000256" key="1">
    <source>
        <dbReference type="SAM" id="SignalP"/>
    </source>
</evidence>
<protein>
    <submittedName>
        <fullName evidence="2">Uncharacterized protein</fullName>
    </submittedName>
</protein>
<dbReference type="EMBL" id="JARKIE010000308">
    <property type="protein sequence ID" value="KAJ7655507.1"/>
    <property type="molecule type" value="Genomic_DNA"/>
</dbReference>
<proteinExistence type="predicted"/>
<feature type="chain" id="PRO_5042223401" evidence="1">
    <location>
        <begin position="21"/>
        <end position="123"/>
    </location>
</feature>
<organism evidence="2 3">
    <name type="scientific">Mycena rosella</name>
    <name type="common">Pink bonnet</name>
    <name type="synonym">Agaricus rosellus</name>
    <dbReference type="NCBI Taxonomy" id="1033263"/>
    <lineage>
        <taxon>Eukaryota</taxon>
        <taxon>Fungi</taxon>
        <taxon>Dikarya</taxon>
        <taxon>Basidiomycota</taxon>
        <taxon>Agaricomycotina</taxon>
        <taxon>Agaricomycetes</taxon>
        <taxon>Agaricomycetidae</taxon>
        <taxon>Agaricales</taxon>
        <taxon>Marasmiineae</taxon>
        <taxon>Mycenaceae</taxon>
        <taxon>Mycena</taxon>
    </lineage>
</organism>
<dbReference type="AlphaFoldDB" id="A0AAD7G0V3"/>
<reference evidence="2" key="1">
    <citation type="submission" date="2023-03" db="EMBL/GenBank/DDBJ databases">
        <title>Massive genome expansion in bonnet fungi (Mycena s.s.) driven by repeated elements and novel gene families across ecological guilds.</title>
        <authorList>
            <consortium name="Lawrence Berkeley National Laboratory"/>
            <person name="Harder C.B."/>
            <person name="Miyauchi S."/>
            <person name="Viragh M."/>
            <person name="Kuo A."/>
            <person name="Thoen E."/>
            <person name="Andreopoulos B."/>
            <person name="Lu D."/>
            <person name="Skrede I."/>
            <person name="Drula E."/>
            <person name="Henrissat B."/>
            <person name="Morin E."/>
            <person name="Kohler A."/>
            <person name="Barry K."/>
            <person name="LaButti K."/>
            <person name="Morin E."/>
            <person name="Salamov A."/>
            <person name="Lipzen A."/>
            <person name="Mereny Z."/>
            <person name="Hegedus B."/>
            <person name="Baldrian P."/>
            <person name="Stursova M."/>
            <person name="Weitz H."/>
            <person name="Taylor A."/>
            <person name="Grigoriev I.V."/>
            <person name="Nagy L.G."/>
            <person name="Martin F."/>
            <person name="Kauserud H."/>
        </authorList>
    </citation>
    <scope>NUCLEOTIDE SEQUENCE</scope>
    <source>
        <strain evidence="2">CBHHK067</strain>
    </source>
</reference>
<evidence type="ECO:0000313" key="3">
    <source>
        <dbReference type="Proteomes" id="UP001221757"/>
    </source>
</evidence>
<comment type="caution">
    <text evidence="2">The sequence shown here is derived from an EMBL/GenBank/DDBJ whole genome shotgun (WGS) entry which is preliminary data.</text>
</comment>
<keyword evidence="1" id="KW-0732">Signal</keyword>
<name>A0AAD7G0V3_MYCRO</name>
<feature type="signal peptide" evidence="1">
    <location>
        <begin position="1"/>
        <end position="20"/>
    </location>
</feature>
<dbReference type="Proteomes" id="UP001221757">
    <property type="component" value="Unassembled WGS sequence"/>
</dbReference>
<evidence type="ECO:0000313" key="2">
    <source>
        <dbReference type="EMBL" id="KAJ7655507.1"/>
    </source>
</evidence>
<keyword evidence="3" id="KW-1185">Reference proteome</keyword>